<reference evidence="2" key="2">
    <citation type="submission" date="2025-09" db="UniProtKB">
        <authorList>
            <consortium name="Ensembl"/>
        </authorList>
    </citation>
    <scope>IDENTIFICATION</scope>
</reference>
<reference evidence="2" key="1">
    <citation type="submission" date="2025-08" db="UniProtKB">
        <authorList>
            <consortium name="Ensembl"/>
        </authorList>
    </citation>
    <scope>IDENTIFICATION</scope>
</reference>
<sequence length="102" mass="11734">IDGRVCLELPTPALERALPSPETFADDLEKAQGFLIQCTLVFKQFHRTYSYDFSKITFMTNLKRGRALHWAQVVINSNCELIFTECVNKFKCVFVIDVSRKA</sequence>
<evidence type="ECO:0000259" key="1">
    <source>
        <dbReference type="Pfam" id="PF16297"/>
    </source>
</evidence>
<proteinExistence type="predicted"/>
<dbReference type="Pfam" id="PF16297">
    <property type="entry name" value="DUF4939"/>
    <property type="match status" value="1"/>
</dbReference>
<name>A0A3Q0SVP9_AMPCI</name>
<evidence type="ECO:0000313" key="2">
    <source>
        <dbReference type="Ensembl" id="ENSACIP00000024120.1"/>
    </source>
</evidence>
<dbReference type="Ensembl" id="ENSACIT00000024757.1">
    <property type="protein sequence ID" value="ENSACIP00000024120.1"/>
    <property type="gene ID" value="ENSACIG00000018731.1"/>
</dbReference>
<dbReference type="InterPro" id="IPR032549">
    <property type="entry name" value="DUF4939"/>
</dbReference>
<accession>A0A3Q0SVP9</accession>
<dbReference type="GeneTree" id="ENSGT01120000272150"/>
<dbReference type="AlphaFoldDB" id="A0A3Q0SVP9"/>
<feature type="domain" description="DUF4939" evidence="1">
    <location>
        <begin position="16"/>
        <end position="94"/>
    </location>
</feature>
<evidence type="ECO:0000313" key="3">
    <source>
        <dbReference type="Proteomes" id="UP000261340"/>
    </source>
</evidence>
<keyword evidence="3" id="KW-1185">Reference proteome</keyword>
<protein>
    <recommendedName>
        <fullName evidence="1">DUF4939 domain-containing protein</fullName>
    </recommendedName>
</protein>
<dbReference type="Proteomes" id="UP000261340">
    <property type="component" value="Unplaced"/>
</dbReference>
<organism evidence="2 3">
    <name type="scientific">Amphilophus citrinellus</name>
    <name type="common">Midas cichlid</name>
    <name type="synonym">Cichlasoma citrinellum</name>
    <dbReference type="NCBI Taxonomy" id="61819"/>
    <lineage>
        <taxon>Eukaryota</taxon>
        <taxon>Metazoa</taxon>
        <taxon>Chordata</taxon>
        <taxon>Craniata</taxon>
        <taxon>Vertebrata</taxon>
        <taxon>Euteleostomi</taxon>
        <taxon>Actinopterygii</taxon>
        <taxon>Neopterygii</taxon>
        <taxon>Teleostei</taxon>
        <taxon>Neoteleostei</taxon>
        <taxon>Acanthomorphata</taxon>
        <taxon>Ovalentaria</taxon>
        <taxon>Cichlomorphae</taxon>
        <taxon>Cichliformes</taxon>
        <taxon>Cichlidae</taxon>
        <taxon>New World cichlids</taxon>
        <taxon>Cichlasomatinae</taxon>
        <taxon>Heroini</taxon>
        <taxon>Amphilophus</taxon>
    </lineage>
</organism>